<dbReference type="Gene3D" id="3.10.620.30">
    <property type="match status" value="1"/>
</dbReference>
<sequence>MQPSSNPDATLLAPTGFDDGHERPCALELENGASRVERRADFLGQTALEVWPDRHDEPVTIRYRFEPSSAVLSDQVWQPRRNRYTQASDALVGEVRETIDTALPVHEQIRQLIDRAETHFSYGHGDGRFNDGEETVPTVCGTTRGSCVDINTWLLAAAGALDIPVQYVAGYWFHPQKTVTYDMHCWLMFRAGEETICWDLAHHLKWGVEERQPGRNPAGGRRVAMTVGRGLRFAASHGEVAISHFSEPVWLLPGGTVEDSELVARIHES</sequence>
<proteinExistence type="predicted"/>
<dbReference type="Pfam" id="PF01841">
    <property type="entry name" value="Transglut_core"/>
    <property type="match status" value="1"/>
</dbReference>
<comment type="caution">
    <text evidence="3">The sequence shown here is derived from an EMBL/GenBank/DDBJ whole genome shotgun (WGS) entry which is preliminary data.</text>
</comment>
<dbReference type="RefSeq" id="WP_379885165.1">
    <property type="nucleotide sequence ID" value="NZ_JBHSDI010000001.1"/>
</dbReference>
<evidence type="ECO:0000259" key="2">
    <source>
        <dbReference type="Pfam" id="PF01841"/>
    </source>
</evidence>
<feature type="region of interest" description="Disordered" evidence="1">
    <location>
        <begin position="1"/>
        <end position="22"/>
    </location>
</feature>
<dbReference type="Proteomes" id="UP001595798">
    <property type="component" value="Unassembled WGS sequence"/>
</dbReference>
<dbReference type="SUPFAM" id="SSF54001">
    <property type="entry name" value="Cysteine proteinases"/>
    <property type="match status" value="1"/>
</dbReference>
<feature type="domain" description="Transglutaminase-like" evidence="2">
    <location>
        <begin position="98"/>
        <end position="190"/>
    </location>
</feature>
<protein>
    <submittedName>
        <fullName evidence="3">Transglutaminase-like domain-containing protein</fullName>
    </submittedName>
</protein>
<gene>
    <name evidence="3" type="ORF">ACFOZ5_02480</name>
</gene>
<evidence type="ECO:0000313" key="3">
    <source>
        <dbReference type="EMBL" id="MFC4257893.1"/>
    </source>
</evidence>
<organism evidence="3 4">
    <name type="scientific">Marinobacter lacisalsi</name>
    <dbReference type="NCBI Taxonomy" id="475979"/>
    <lineage>
        <taxon>Bacteria</taxon>
        <taxon>Pseudomonadati</taxon>
        <taxon>Pseudomonadota</taxon>
        <taxon>Gammaproteobacteria</taxon>
        <taxon>Pseudomonadales</taxon>
        <taxon>Marinobacteraceae</taxon>
        <taxon>Marinobacter</taxon>
    </lineage>
</organism>
<dbReference type="InterPro" id="IPR002931">
    <property type="entry name" value="Transglutaminase-like"/>
</dbReference>
<dbReference type="EMBL" id="JBHSDI010000001">
    <property type="protein sequence ID" value="MFC4257893.1"/>
    <property type="molecule type" value="Genomic_DNA"/>
</dbReference>
<evidence type="ECO:0000313" key="4">
    <source>
        <dbReference type="Proteomes" id="UP001595798"/>
    </source>
</evidence>
<reference evidence="4" key="1">
    <citation type="journal article" date="2019" name="Int. J. Syst. Evol. Microbiol.">
        <title>The Global Catalogue of Microorganisms (GCM) 10K type strain sequencing project: providing services to taxonomists for standard genome sequencing and annotation.</title>
        <authorList>
            <consortium name="The Broad Institute Genomics Platform"/>
            <consortium name="The Broad Institute Genome Sequencing Center for Infectious Disease"/>
            <person name="Wu L."/>
            <person name="Ma J."/>
        </authorList>
    </citation>
    <scope>NUCLEOTIDE SEQUENCE [LARGE SCALE GENOMIC DNA]</scope>
    <source>
        <strain evidence="4">CECT 7297</strain>
    </source>
</reference>
<evidence type="ECO:0000256" key="1">
    <source>
        <dbReference type="SAM" id="MobiDB-lite"/>
    </source>
</evidence>
<accession>A0ABV8QEW0</accession>
<name>A0ABV8QEW0_9GAMM</name>
<dbReference type="InterPro" id="IPR038765">
    <property type="entry name" value="Papain-like_cys_pep_sf"/>
</dbReference>
<keyword evidence="4" id="KW-1185">Reference proteome</keyword>